<feature type="domain" description="PDZ" evidence="12">
    <location>
        <begin position="202"/>
        <end position="272"/>
    </location>
</feature>
<evidence type="ECO:0000256" key="2">
    <source>
        <dbReference type="ARBA" id="ARBA00004141"/>
    </source>
</evidence>
<organism evidence="13 14">
    <name type="scientific">Yoonia phaeophyticola</name>
    <dbReference type="NCBI Taxonomy" id="3137369"/>
    <lineage>
        <taxon>Bacteria</taxon>
        <taxon>Pseudomonadati</taxon>
        <taxon>Pseudomonadota</taxon>
        <taxon>Alphaproteobacteria</taxon>
        <taxon>Rhodobacterales</taxon>
        <taxon>Paracoccaceae</taxon>
        <taxon>Yoonia</taxon>
    </lineage>
</organism>
<dbReference type="InterPro" id="IPR036034">
    <property type="entry name" value="PDZ_sf"/>
</dbReference>
<dbReference type="Gene3D" id="2.30.42.10">
    <property type="match status" value="2"/>
</dbReference>
<evidence type="ECO:0000256" key="3">
    <source>
        <dbReference type="ARBA" id="ARBA00007931"/>
    </source>
</evidence>
<dbReference type="PANTHER" id="PTHR42837:SF2">
    <property type="entry name" value="MEMBRANE METALLOPROTEASE ARASP2, CHLOROPLASTIC-RELATED"/>
    <property type="match status" value="1"/>
</dbReference>
<evidence type="ECO:0000256" key="11">
    <source>
        <dbReference type="RuleBase" id="RU362031"/>
    </source>
</evidence>
<evidence type="ECO:0000256" key="8">
    <source>
        <dbReference type="ARBA" id="ARBA00022989"/>
    </source>
</evidence>
<evidence type="ECO:0000259" key="12">
    <source>
        <dbReference type="SMART" id="SM00228"/>
    </source>
</evidence>
<dbReference type="GO" id="GO:0008237">
    <property type="term" value="F:metallopeptidase activity"/>
    <property type="evidence" value="ECO:0007669"/>
    <property type="project" value="UniProtKB-KW"/>
</dbReference>
<dbReference type="InterPro" id="IPR041489">
    <property type="entry name" value="PDZ_6"/>
</dbReference>
<evidence type="ECO:0000256" key="7">
    <source>
        <dbReference type="ARBA" id="ARBA00022833"/>
    </source>
</evidence>
<evidence type="ECO:0000256" key="6">
    <source>
        <dbReference type="ARBA" id="ARBA00022801"/>
    </source>
</evidence>
<evidence type="ECO:0000313" key="13">
    <source>
        <dbReference type="EMBL" id="WZC47614.1"/>
    </source>
</evidence>
<comment type="cofactor">
    <cofactor evidence="1 11">
        <name>Zn(2+)</name>
        <dbReference type="ChEBI" id="CHEBI:29105"/>
    </cofactor>
</comment>
<protein>
    <recommendedName>
        <fullName evidence="11">Zinc metalloprotease</fullName>
        <ecNumber evidence="11">3.4.24.-</ecNumber>
    </recommendedName>
</protein>
<dbReference type="Pfam" id="PF02163">
    <property type="entry name" value="Peptidase_M50"/>
    <property type="match status" value="1"/>
</dbReference>
<keyword evidence="5 11" id="KW-0812">Transmembrane</keyword>
<feature type="transmembrane region" description="Helical" evidence="11">
    <location>
        <begin position="372"/>
        <end position="394"/>
    </location>
</feature>
<dbReference type="RefSeq" id="WP_341365734.1">
    <property type="nucleotide sequence ID" value="NZ_CP150951.2"/>
</dbReference>
<dbReference type="InterPro" id="IPR001478">
    <property type="entry name" value="PDZ"/>
</dbReference>
<dbReference type="NCBIfam" id="TIGR00054">
    <property type="entry name" value="RIP metalloprotease RseP"/>
    <property type="match status" value="1"/>
</dbReference>
<evidence type="ECO:0000313" key="14">
    <source>
        <dbReference type="Proteomes" id="UP001440612"/>
    </source>
</evidence>
<sequence length="444" mass="47723">MDLTSFVPLFGNFAFTLGAFILALSIIVAIHEYGHYIVGRWCGIHAEVFSLGFGPVIWSGTDARGTQWQIAALPLGGYVKFLGDANAASVGSDGTVPEVDARRTMLGAPLWARTLTVLAGPVFNFILAMAVFAGTIMYQGRVSEPLTLGSFTPLPPSFAAELQEGDVLLAIEGVPVDDPDRQIGLVDALPLQERLAYSVLRDGEEITVDGPYLMPSAVASVVPRSAADDADLKIDDVIMAVDGEPIFAFTQLQEIVPARAGDALELLIWRDGEELTVTLEPRATDEPQPDGTFRTVYRIGISGQMFFEPQTDSVSLFEAVPMAVDGLWNTLTTSISAIKHIIIGRISTCNLSGPVGMAQTVGSMAEQGWDDFILSIGLVSAAVGLVNLFPVPVLDGGHLAFYAYEAVTRRKPNDRVLQVFMLIGLTLILMLMTFTVLNDTLLCP</sequence>
<comment type="similarity">
    <text evidence="3 11">Belongs to the peptidase M50B family.</text>
</comment>
<dbReference type="CDD" id="cd06163">
    <property type="entry name" value="S2P-M50_PDZ_RseP-like"/>
    <property type="match status" value="1"/>
</dbReference>
<keyword evidence="11" id="KW-0479">Metal-binding</keyword>
<dbReference type="EC" id="3.4.24.-" evidence="11"/>
<comment type="subcellular location">
    <subcellularLocation>
        <location evidence="2">Membrane</location>
        <topology evidence="2">Multi-pass membrane protein</topology>
    </subcellularLocation>
</comment>
<keyword evidence="4" id="KW-0645">Protease</keyword>
<dbReference type="InterPro" id="IPR004387">
    <property type="entry name" value="Pept_M50_Zn"/>
</dbReference>
<keyword evidence="10 11" id="KW-0472">Membrane</keyword>
<evidence type="ECO:0000256" key="4">
    <source>
        <dbReference type="ARBA" id="ARBA00022670"/>
    </source>
</evidence>
<dbReference type="Pfam" id="PF17820">
    <property type="entry name" value="PDZ_6"/>
    <property type="match status" value="1"/>
</dbReference>
<keyword evidence="7 11" id="KW-0862">Zinc</keyword>
<keyword evidence="14" id="KW-1185">Reference proteome</keyword>
<dbReference type="SUPFAM" id="SSF50156">
    <property type="entry name" value="PDZ domain-like"/>
    <property type="match status" value="2"/>
</dbReference>
<dbReference type="InterPro" id="IPR008915">
    <property type="entry name" value="Peptidase_M50"/>
</dbReference>
<name>A0ABZ2UZM5_9RHOB</name>
<feature type="transmembrane region" description="Helical" evidence="11">
    <location>
        <begin position="6"/>
        <end position="30"/>
    </location>
</feature>
<dbReference type="CDD" id="cd23081">
    <property type="entry name" value="cpPDZ_EcRseP-like"/>
    <property type="match status" value="1"/>
</dbReference>
<evidence type="ECO:0000256" key="5">
    <source>
        <dbReference type="ARBA" id="ARBA00022692"/>
    </source>
</evidence>
<feature type="transmembrane region" description="Helical" evidence="11">
    <location>
        <begin position="110"/>
        <end position="138"/>
    </location>
</feature>
<keyword evidence="9 11" id="KW-0482">Metalloprotease</keyword>
<evidence type="ECO:0000256" key="9">
    <source>
        <dbReference type="ARBA" id="ARBA00023049"/>
    </source>
</evidence>
<proteinExistence type="inferred from homology"/>
<accession>A0ABZ2UZM5</accession>
<feature type="transmembrane region" description="Helical" evidence="11">
    <location>
        <begin position="415"/>
        <end position="437"/>
    </location>
</feature>
<keyword evidence="6 11" id="KW-0378">Hydrolase</keyword>
<evidence type="ECO:0000256" key="1">
    <source>
        <dbReference type="ARBA" id="ARBA00001947"/>
    </source>
</evidence>
<dbReference type="PANTHER" id="PTHR42837">
    <property type="entry name" value="REGULATOR OF SIGMA-E PROTEASE RSEP"/>
    <property type="match status" value="1"/>
</dbReference>
<reference evidence="14" key="1">
    <citation type="submission" date="2024-04" db="EMBL/GenBank/DDBJ databases">
        <title>Phylogenomic analyses of a clade within the roseobacter group suggest taxonomic reassignments of species of the genera Aestuariivita, Citreicella, Loktanella, Nautella, Pelagibaca, Ruegeria, Thalassobius, Thiobacimonas and Tropicibacter, and the proposal o.</title>
        <authorList>
            <person name="Jeon C.O."/>
        </authorList>
    </citation>
    <scope>NUCLEOTIDE SEQUENCE [LARGE SCALE GENOMIC DNA]</scope>
    <source>
        <strain evidence="14">BS5-3</strain>
    </source>
</reference>
<dbReference type="Proteomes" id="UP001440612">
    <property type="component" value="Chromosome"/>
</dbReference>
<dbReference type="SMART" id="SM00228">
    <property type="entry name" value="PDZ"/>
    <property type="match status" value="1"/>
</dbReference>
<keyword evidence="8 11" id="KW-1133">Transmembrane helix</keyword>
<dbReference type="EMBL" id="CP150951">
    <property type="protein sequence ID" value="WZC47614.1"/>
    <property type="molecule type" value="Genomic_DNA"/>
</dbReference>
<evidence type="ECO:0000256" key="10">
    <source>
        <dbReference type="ARBA" id="ARBA00023136"/>
    </source>
</evidence>
<gene>
    <name evidence="13" type="primary">rseP</name>
    <name evidence="13" type="ORF">AABB29_11870</name>
</gene>